<organism evidence="3 4">
    <name type="scientific">Salipaludibacillus aurantiacus</name>
    <dbReference type="NCBI Taxonomy" id="1601833"/>
    <lineage>
        <taxon>Bacteria</taxon>
        <taxon>Bacillati</taxon>
        <taxon>Bacillota</taxon>
        <taxon>Bacilli</taxon>
        <taxon>Bacillales</taxon>
        <taxon>Bacillaceae</taxon>
    </lineage>
</organism>
<accession>A0A1H9QJ60</accession>
<keyword evidence="3" id="KW-0969">Cilium</keyword>
<evidence type="ECO:0000313" key="4">
    <source>
        <dbReference type="Proteomes" id="UP000198571"/>
    </source>
</evidence>
<reference evidence="4" key="1">
    <citation type="submission" date="2016-10" db="EMBL/GenBank/DDBJ databases">
        <authorList>
            <person name="Varghese N."/>
            <person name="Submissions S."/>
        </authorList>
    </citation>
    <scope>NUCLEOTIDE SEQUENCE [LARGE SCALE GENOMIC DNA]</scope>
    <source>
        <strain evidence="4">S9</strain>
    </source>
</reference>
<comment type="similarity">
    <text evidence="1">Belongs to the FlgD family.</text>
</comment>
<dbReference type="OrthoDB" id="280334at2"/>
<keyword evidence="4" id="KW-1185">Reference proteome</keyword>
<dbReference type="InterPro" id="IPR005648">
    <property type="entry name" value="FlgD"/>
</dbReference>
<dbReference type="EMBL" id="FOGT01000002">
    <property type="protein sequence ID" value="SER60536.1"/>
    <property type="molecule type" value="Genomic_DNA"/>
</dbReference>
<keyword evidence="3" id="KW-0282">Flagellum</keyword>
<dbReference type="AlphaFoldDB" id="A0A1H9QJ60"/>
<sequence>MPAMIQATESLYYHDHIQNKKDKGTGSPTLDKDAFLKLLLTQLQNQDPLNPMEDKEFIAQMAQFSSLEQMTNMNENLQKFMDLHRKSDFVSHSDLIGKKIEWEKIISKDEQGNPKESEILTGMVTSVVFKDGQAQLVIDGTTKVQTGALVSVSNRD</sequence>
<keyword evidence="2" id="KW-1005">Bacterial flagellum biogenesis</keyword>
<protein>
    <submittedName>
        <fullName evidence="3">Flagellar basal-body rod modification protein FlgD</fullName>
    </submittedName>
</protein>
<dbReference type="Pfam" id="PF03963">
    <property type="entry name" value="FlgD"/>
    <property type="match status" value="1"/>
</dbReference>
<dbReference type="Proteomes" id="UP000198571">
    <property type="component" value="Unassembled WGS sequence"/>
</dbReference>
<keyword evidence="3" id="KW-0966">Cell projection</keyword>
<dbReference type="STRING" id="1601833.SAMN05518684_102262"/>
<name>A0A1H9QJ60_9BACI</name>
<dbReference type="RefSeq" id="WP_093047588.1">
    <property type="nucleotide sequence ID" value="NZ_FOGT01000002.1"/>
</dbReference>
<dbReference type="NCBIfam" id="NF007197">
    <property type="entry name" value="PRK09618.1"/>
    <property type="match status" value="1"/>
</dbReference>
<proteinExistence type="inferred from homology"/>
<evidence type="ECO:0000256" key="1">
    <source>
        <dbReference type="ARBA" id="ARBA00010577"/>
    </source>
</evidence>
<gene>
    <name evidence="3" type="ORF">SAMN05518684_102262</name>
</gene>
<evidence type="ECO:0000256" key="2">
    <source>
        <dbReference type="ARBA" id="ARBA00022795"/>
    </source>
</evidence>
<dbReference type="GO" id="GO:0044781">
    <property type="term" value="P:bacterial-type flagellum organization"/>
    <property type="evidence" value="ECO:0007669"/>
    <property type="project" value="UniProtKB-KW"/>
</dbReference>
<evidence type="ECO:0000313" key="3">
    <source>
        <dbReference type="EMBL" id="SER60536.1"/>
    </source>
</evidence>